<evidence type="ECO:0000313" key="1">
    <source>
        <dbReference type="EMBL" id="TGD57744.1"/>
    </source>
</evidence>
<organism evidence="1 2">
    <name type="scientific">Flavobacterium humi</name>
    <dbReference type="NCBI Taxonomy" id="2562683"/>
    <lineage>
        <taxon>Bacteria</taxon>
        <taxon>Pseudomonadati</taxon>
        <taxon>Bacteroidota</taxon>
        <taxon>Flavobacteriia</taxon>
        <taxon>Flavobacteriales</taxon>
        <taxon>Flavobacteriaceae</taxon>
        <taxon>Flavobacterium</taxon>
    </lineage>
</organism>
<dbReference type="RefSeq" id="WP_135526784.1">
    <property type="nucleotide sequence ID" value="NZ_SRLH01000005.1"/>
</dbReference>
<dbReference type="OrthoDB" id="5735516at2"/>
<dbReference type="Proteomes" id="UP000297407">
    <property type="component" value="Unassembled WGS sequence"/>
</dbReference>
<protein>
    <recommendedName>
        <fullName evidence="3">Peptidase E</fullName>
    </recommendedName>
</protein>
<proteinExistence type="predicted"/>
<reference evidence="1 2" key="1">
    <citation type="submission" date="2019-04" db="EMBL/GenBank/DDBJ databases">
        <title>Flavobacterium sp. strain DS2-A Genome sequencing and assembly.</title>
        <authorList>
            <person name="Kim I."/>
        </authorList>
    </citation>
    <scope>NUCLEOTIDE SEQUENCE [LARGE SCALE GENOMIC DNA]</scope>
    <source>
        <strain evidence="1 2">DS2-A</strain>
    </source>
</reference>
<dbReference type="EMBL" id="SRLH01000005">
    <property type="protein sequence ID" value="TGD57744.1"/>
    <property type="molecule type" value="Genomic_DNA"/>
</dbReference>
<name>A0A4Z0L9A3_9FLAO</name>
<accession>A0A4Z0L9A3</accession>
<evidence type="ECO:0000313" key="2">
    <source>
        <dbReference type="Proteomes" id="UP000297407"/>
    </source>
</evidence>
<dbReference type="InterPro" id="IPR046525">
    <property type="entry name" value="DUF6702"/>
</dbReference>
<gene>
    <name evidence="1" type="ORF">E4635_11245</name>
</gene>
<evidence type="ECO:0008006" key="3">
    <source>
        <dbReference type="Google" id="ProtNLM"/>
    </source>
</evidence>
<sequence>MKKSVFISFSLVMFVVLSAFSVHKFYVSIYQIQYAQEKKMLQITSRIFVDDLNTVLKRKYNKKTFLGEPNESQEDVALMEKYLLEHISIKINGHAKPIRYLSKEMEGNVLICYYNSKDISKIKSFEIQNTALLELSEDQQNIVQTTIYGKKQNLLMTTDNVKGLLNF</sequence>
<dbReference type="Pfam" id="PF20420">
    <property type="entry name" value="DUF6702"/>
    <property type="match status" value="1"/>
</dbReference>
<comment type="caution">
    <text evidence="1">The sequence shown here is derived from an EMBL/GenBank/DDBJ whole genome shotgun (WGS) entry which is preliminary data.</text>
</comment>
<dbReference type="AlphaFoldDB" id="A0A4Z0L9A3"/>
<keyword evidence="2" id="KW-1185">Reference proteome</keyword>